<gene>
    <name evidence="3" type="ORF">PRZ01_11385</name>
</gene>
<evidence type="ECO:0000256" key="1">
    <source>
        <dbReference type="ARBA" id="ARBA00022729"/>
    </source>
</evidence>
<evidence type="ECO:0000259" key="2">
    <source>
        <dbReference type="PROSITE" id="PS50983"/>
    </source>
</evidence>
<dbReference type="SUPFAM" id="SSF53807">
    <property type="entry name" value="Helical backbone' metal receptor"/>
    <property type="match status" value="1"/>
</dbReference>
<dbReference type="Gene3D" id="3.40.50.1980">
    <property type="entry name" value="Nitrogenase molybdenum iron protein domain"/>
    <property type="match status" value="2"/>
</dbReference>
<dbReference type="EMBL" id="JAQQXS010000009">
    <property type="protein sequence ID" value="MDC8785797.1"/>
    <property type="molecule type" value="Genomic_DNA"/>
</dbReference>
<dbReference type="InterPro" id="IPR050902">
    <property type="entry name" value="ABC_Transporter_SBP"/>
</dbReference>
<dbReference type="Proteomes" id="UP001219862">
    <property type="component" value="Unassembled WGS sequence"/>
</dbReference>
<dbReference type="Pfam" id="PF01497">
    <property type="entry name" value="Peripla_BP_2"/>
    <property type="match status" value="1"/>
</dbReference>
<sequence length="283" mass="30766">MAQITLTDDRGHTHQFTQAPRRIVTLLPSLTETVCALDACDRLVGVDRYSNYPDSVNKLPKLGGLDDTQIETLVALRPDVVLLAPSSRVQDRLTALGLKVVVLETRSHADVKRLLLKVGQLLAVPDPLKVWQRIDAQVDAAAASLPPSSKGLTLYYEVDSAPYAAGESSFIGETLTRLGARNIVPASLGPFPKLNPEFVVRADPQVIMVAQRNAVNLAARPGWNNVRALRDKRVCVFPPEESEVMGRPGPRIGESAQWMARCLREVAAKPGSRNNNSSNTPAP</sequence>
<organism evidence="3 4">
    <name type="scientific">Roseateles koreensis</name>
    <dbReference type="NCBI Taxonomy" id="2987526"/>
    <lineage>
        <taxon>Bacteria</taxon>
        <taxon>Pseudomonadati</taxon>
        <taxon>Pseudomonadota</taxon>
        <taxon>Betaproteobacteria</taxon>
        <taxon>Burkholderiales</taxon>
        <taxon>Sphaerotilaceae</taxon>
        <taxon>Roseateles</taxon>
    </lineage>
</organism>
<dbReference type="PANTHER" id="PTHR30535">
    <property type="entry name" value="VITAMIN B12-BINDING PROTEIN"/>
    <property type="match status" value="1"/>
</dbReference>
<dbReference type="PANTHER" id="PTHR30535:SF34">
    <property type="entry name" value="MOLYBDATE-BINDING PROTEIN MOLA"/>
    <property type="match status" value="1"/>
</dbReference>
<evidence type="ECO:0000313" key="4">
    <source>
        <dbReference type="Proteomes" id="UP001219862"/>
    </source>
</evidence>
<dbReference type="NCBIfam" id="NF038402">
    <property type="entry name" value="TroA_like"/>
    <property type="match status" value="1"/>
</dbReference>
<keyword evidence="3" id="KW-0675">Receptor</keyword>
<keyword evidence="4" id="KW-1185">Reference proteome</keyword>
<reference evidence="3 4" key="1">
    <citation type="submission" date="2022-10" db="EMBL/GenBank/DDBJ databases">
        <title>paucibacter sp. hw8 Genome sequencing.</title>
        <authorList>
            <person name="Park S."/>
        </authorList>
    </citation>
    <scope>NUCLEOTIDE SEQUENCE [LARGE SCALE GENOMIC DNA]</scope>
    <source>
        <strain evidence="4">hw8</strain>
    </source>
</reference>
<proteinExistence type="predicted"/>
<accession>A0ABT5KVH3</accession>
<dbReference type="PROSITE" id="PS50983">
    <property type="entry name" value="FE_B12_PBP"/>
    <property type="match status" value="1"/>
</dbReference>
<evidence type="ECO:0000313" key="3">
    <source>
        <dbReference type="EMBL" id="MDC8785797.1"/>
    </source>
</evidence>
<protein>
    <submittedName>
        <fullName evidence="3">Helical backbone metal receptor</fullName>
    </submittedName>
</protein>
<keyword evidence="1" id="KW-0732">Signal</keyword>
<feature type="domain" description="Fe/B12 periplasmic-binding" evidence="2">
    <location>
        <begin position="22"/>
        <end position="267"/>
    </location>
</feature>
<dbReference type="InterPro" id="IPR054828">
    <property type="entry name" value="Vit_B12_bind_prot"/>
</dbReference>
<comment type="caution">
    <text evidence="3">The sequence shown here is derived from an EMBL/GenBank/DDBJ whole genome shotgun (WGS) entry which is preliminary data.</text>
</comment>
<dbReference type="InterPro" id="IPR002491">
    <property type="entry name" value="ABC_transptr_periplasmic_BD"/>
</dbReference>
<name>A0ABT5KVH3_9BURK</name>